<organism evidence="1 2">
    <name type="scientific">Agaricus bisporus var. burnettii</name>
    <dbReference type="NCBI Taxonomy" id="192524"/>
    <lineage>
        <taxon>Eukaryota</taxon>
        <taxon>Fungi</taxon>
        <taxon>Dikarya</taxon>
        <taxon>Basidiomycota</taxon>
        <taxon>Agaricomycotina</taxon>
        <taxon>Agaricomycetes</taxon>
        <taxon>Agaricomycetidae</taxon>
        <taxon>Agaricales</taxon>
        <taxon>Agaricineae</taxon>
        <taxon>Agaricaceae</taxon>
        <taxon>Agaricus</taxon>
    </lineage>
</organism>
<accession>A0A8H7F0Q0</accession>
<proteinExistence type="predicted"/>
<dbReference type="AlphaFoldDB" id="A0A8H7F0Q0"/>
<evidence type="ECO:0000313" key="1">
    <source>
        <dbReference type="EMBL" id="KAF7771082.1"/>
    </source>
</evidence>
<protein>
    <submittedName>
        <fullName evidence="1">Uncharacterized protein</fullName>
    </submittedName>
</protein>
<dbReference type="Proteomes" id="UP000629468">
    <property type="component" value="Unassembled WGS sequence"/>
</dbReference>
<sequence>MINRYKTLEEFVPYAKGTRVRLTTDVAGRKLSQGQWVDLTLKAGDTVSIRNNQLRDARASISNAPLSPEDYVYEVETTILEEFLHDEIEKRVFHGAAEVQKIPHVALAAADRRQKSDDLFKLGEKAYIRDGKQYPYGHSGNAVTLKGGDLIRIGVEATTKTGGPTRNPQKAYYLQVQKVKRSVRQREVLWRSHRFLPSDKVEPVQN</sequence>
<gene>
    <name evidence="1" type="ORF">Agabi119p4_7056</name>
</gene>
<dbReference type="EMBL" id="JABXXO010000009">
    <property type="protein sequence ID" value="KAF7771082.1"/>
    <property type="molecule type" value="Genomic_DNA"/>
</dbReference>
<reference evidence="1 2" key="1">
    <citation type="journal article" name="Sci. Rep.">
        <title>Telomere-to-telomere assembled and centromere annotated genomes of the two main subspecies of the button mushroom Agaricus bisporus reveal especially polymorphic chromosome ends.</title>
        <authorList>
            <person name="Sonnenberg A.S.M."/>
            <person name="Sedaghat-Telgerd N."/>
            <person name="Lavrijssen B."/>
            <person name="Ohm R.A."/>
            <person name="Hendrickx P.M."/>
            <person name="Scholtmeijer K."/>
            <person name="Baars J.J.P."/>
            <person name="van Peer A."/>
        </authorList>
    </citation>
    <scope>NUCLEOTIDE SEQUENCE [LARGE SCALE GENOMIC DNA]</scope>
    <source>
        <strain evidence="1 2">H119_p4</strain>
    </source>
</reference>
<comment type="caution">
    <text evidence="1">The sequence shown here is derived from an EMBL/GenBank/DDBJ whole genome shotgun (WGS) entry which is preliminary data.</text>
</comment>
<evidence type="ECO:0000313" key="2">
    <source>
        <dbReference type="Proteomes" id="UP000629468"/>
    </source>
</evidence>
<name>A0A8H7F0Q0_AGABI</name>